<evidence type="ECO:0000256" key="6">
    <source>
        <dbReference type="ARBA" id="ARBA00022737"/>
    </source>
</evidence>
<evidence type="ECO:0000256" key="1">
    <source>
        <dbReference type="ARBA" id="ARBA00004651"/>
    </source>
</evidence>
<dbReference type="AlphaFoldDB" id="A0A098B8U8"/>
<dbReference type="GO" id="GO:0008808">
    <property type="term" value="F:cardiolipin synthase activity"/>
    <property type="evidence" value="ECO:0007669"/>
    <property type="project" value="UniProtKB-UniRule"/>
</dbReference>
<feature type="domain" description="PLD phosphodiesterase" evidence="14">
    <location>
        <begin position="422"/>
        <end position="449"/>
    </location>
</feature>
<feature type="domain" description="PLD phosphodiesterase" evidence="14">
    <location>
        <begin position="242"/>
        <end position="269"/>
    </location>
</feature>
<protein>
    <recommendedName>
        <fullName evidence="12">Cardiolipin synthase</fullName>
        <ecNumber evidence="12">2.7.8.-</ecNumber>
    </recommendedName>
</protein>
<comment type="subcellular location">
    <subcellularLocation>
        <location evidence="1">Cell membrane</location>
        <topology evidence="1">Multi-pass membrane protein</topology>
    </subcellularLocation>
</comment>
<keyword evidence="9 13" id="KW-0472">Membrane</keyword>
<evidence type="ECO:0000256" key="12">
    <source>
        <dbReference type="NCBIfam" id="TIGR04265"/>
    </source>
</evidence>
<dbReference type="SUPFAM" id="SSF56024">
    <property type="entry name" value="Phospholipase D/nuclease"/>
    <property type="match status" value="2"/>
</dbReference>
<keyword evidence="8" id="KW-0443">Lipid metabolism</keyword>
<dbReference type="PROSITE" id="PS50035">
    <property type="entry name" value="PLD"/>
    <property type="match status" value="2"/>
</dbReference>
<keyword evidence="7 13" id="KW-1133">Transmembrane helix</keyword>
<feature type="transmembrane region" description="Helical" evidence="13">
    <location>
        <begin position="66"/>
        <end position="84"/>
    </location>
</feature>
<dbReference type="GO" id="GO:0032049">
    <property type="term" value="P:cardiolipin biosynthetic process"/>
    <property type="evidence" value="ECO:0007669"/>
    <property type="project" value="UniProtKB-UniRule"/>
</dbReference>
<evidence type="ECO:0000256" key="13">
    <source>
        <dbReference type="SAM" id="Phobius"/>
    </source>
</evidence>
<dbReference type="InterPro" id="IPR001736">
    <property type="entry name" value="PLipase_D/transphosphatidylase"/>
</dbReference>
<dbReference type="GO" id="GO:0005886">
    <property type="term" value="C:plasma membrane"/>
    <property type="evidence" value="ECO:0007669"/>
    <property type="project" value="UniProtKB-SubCell"/>
</dbReference>
<dbReference type="NCBIfam" id="TIGR04265">
    <property type="entry name" value="bac_cardiolipin"/>
    <property type="match status" value="1"/>
</dbReference>
<organism evidence="15">
    <name type="scientific">Desulfitobacterium hafniense</name>
    <name type="common">Desulfitobacterium frappieri</name>
    <dbReference type="NCBI Taxonomy" id="49338"/>
    <lineage>
        <taxon>Bacteria</taxon>
        <taxon>Bacillati</taxon>
        <taxon>Bacillota</taxon>
        <taxon>Clostridia</taxon>
        <taxon>Eubacteriales</taxon>
        <taxon>Desulfitobacteriaceae</taxon>
        <taxon>Desulfitobacterium</taxon>
    </lineage>
</organism>
<gene>
    <name evidence="15" type="ORF">DPCES_4410</name>
</gene>
<evidence type="ECO:0000256" key="4">
    <source>
        <dbReference type="ARBA" id="ARBA00022679"/>
    </source>
</evidence>
<proteinExistence type="predicted"/>
<keyword evidence="10" id="KW-0594">Phospholipid biosynthesis</keyword>
<keyword evidence="11" id="KW-1208">Phospholipid metabolism</keyword>
<reference evidence="15" key="1">
    <citation type="submission" date="2014-07" db="EMBL/GenBank/DDBJ databases">
        <authorList>
            <person name="Hornung V.Bastian."/>
        </authorList>
    </citation>
    <scope>NUCLEOTIDE SEQUENCE</scope>
    <source>
        <strain evidence="15">PCE-S</strain>
    </source>
</reference>
<evidence type="ECO:0000256" key="11">
    <source>
        <dbReference type="ARBA" id="ARBA00023264"/>
    </source>
</evidence>
<keyword evidence="4 15" id="KW-0808">Transferase</keyword>
<evidence type="ECO:0000259" key="14">
    <source>
        <dbReference type="PROSITE" id="PS50035"/>
    </source>
</evidence>
<sequence length="509" mass="59438">MKNLPMLYRVIFIALLLLLQIFALVMIIWRFSSYFIYFYTVCTSLSIVALLYILNSKSDPAYKIAWVIPILIFPIFGGLFYLLFGRNKLSKRKKREMKAVNEKMNQSLIPNQAILQELEAQNHRAANLSRYIDKYSYCPVYQNTITEYLPLGELMYERLLEELRKAEKFIFLEYFIIDEGVMWDSILEILVEKVQQGVDVRVLYDDVGSLFKLPYGYEKKLEEKGIKCSVFNRLIPVLSIHMNNRDHRKIAVIDGKTAFTGGINLADEYINAYDRFGHWKDSAILIQGEAVWNFTVMFLSLWNYETETDEDYTRFKLPVHEAEAYPSDGFVQPFGDSPLDEEPMGENVYLTLIVQAERYIYINTPYLILNNVMLSALCSAAKRSVDVRIVTPYRGDRWFVHSMTRSNYEFLVESGVKIYEYSPGFIHAKSILIDDVHAVVGTINMDYRSLYLHFECGVYLYNTQSVLAVKEDYLATLTKCQQITLEDCRAVRWYRRLARTILRIFAPLM</sequence>
<evidence type="ECO:0000256" key="10">
    <source>
        <dbReference type="ARBA" id="ARBA00023209"/>
    </source>
</evidence>
<feature type="transmembrane region" description="Helical" evidence="13">
    <location>
        <begin position="6"/>
        <end position="29"/>
    </location>
</feature>
<dbReference type="CDD" id="cd09154">
    <property type="entry name" value="PLDc_SMU_988_like_1"/>
    <property type="match status" value="1"/>
</dbReference>
<keyword evidence="3" id="KW-0444">Lipid biosynthesis</keyword>
<dbReference type="PANTHER" id="PTHR21248:SF22">
    <property type="entry name" value="PHOSPHOLIPASE D"/>
    <property type="match status" value="1"/>
</dbReference>
<dbReference type="Gene3D" id="3.30.870.10">
    <property type="entry name" value="Endonuclease Chain A"/>
    <property type="match status" value="2"/>
</dbReference>
<accession>A0A098B8U8</accession>
<evidence type="ECO:0000256" key="7">
    <source>
        <dbReference type="ARBA" id="ARBA00022989"/>
    </source>
</evidence>
<dbReference type="InterPro" id="IPR022924">
    <property type="entry name" value="Cardiolipin_synthase"/>
</dbReference>
<dbReference type="Pfam" id="PF13091">
    <property type="entry name" value="PLDc_2"/>
    <property type="match status" value="2"/>
</dbReference>
<evidence type="ECO:0000256" key="8">
    <source>
        <dbReference type="ARBA" id="ARBA00023098"/>
    </source>
</evidence>
<keyword evidence="2" id="KW-1003">Cell membrane</keyword>
<dbReference type="EMBL" id="LK996017">
    <property type="protein sequence ID" value="CDX04296.1"/>
    <property type="molecule type" value="Genomic_DNA"/>
</dbReference>
<dbReference type="CDD" id="cd09160">
    <property type="entry name" value="PLDc_SMU_988_like_2"/>
    <property type="match status" value="1"/>
</dbReference>
<evidence type="ECO:0000256" key="2">
    <source>
        <dbReference type="ARBA" id="ARBA00022475"/>
    </source>
</evidence>
<name>A0A098B8U8_DESHA</name>
<dbReference type="PATRIC" id="fig|49338.4.peg.4749"/>
<evidence type="ECO:0000313" key="15">
    <source>
        <dbReference type="EMBL" id="CDX04296.1"/>
    </source>
</evidence>
<evidence type="ECO:0000256" key="5">
    <source>
        <dbReference type="ARBA" id="ARBA00022692"/>
    </source>
</evidence>
<dbReference type="Pfam" id="PF13396">
    <property type="entry name" value="PLDc_N"/>
    <property type="match status" value="1"/>
</dbReference>
<dbReference type="InterPro" id="IPR027379">
    <property type="entry name" value="CLS_N"/>
</dbReference>
<feature type="transmembrane region" description="Helical" evidence="13">
    <location>
        <begin position="36"/>
        <end position="54"/>
    </location>
</feature>
<dbReference type="InterPro" id="IPR025202">
    <property type="entry name" value="PLD-like_dom"/>
</dbReference>
<dbReference type="PANTHER" id="PTHR21248">
    <property type="entry name" value="CARDIOLIPIN SYNTHASE"/>
    <property type="match status" value="1"/>
</dbReference>
<keyword evidence="6" id="KW-0677">Repeat</keyword>
<dbReference type="SMART" id="SM00155">
    <property type="entry name" value="PLDc"/>
    <property type="match status" value="2"/>
</dbReference>
<dbReference type="EC" id="2.7.8.-" evidence="12"/>
<keyword evidence="5 13" id="KW-0812">Transmembrane</keyword>
<evidence type="ECO:0000256" key="3">
    <source>
        <dbReference type="ARBA" id="ARBA00022516"/>
    </source>
</evidence>
<evidence type="ECO:0000256" key="9">
    <source>
        <dbReference type="ARBA" id="ARBA00023136"/>
    </source>
</evidence>
<dbReference type="RefSeq" id="WP_208926356.1">
    <property type="nucleotide sequence ID" value="NZ_LK996017.1"/>
</dbReference>